<dbReference type="Pfam" id="PF00396">
    <property type="entry name" value="Granulin"/>
    <property type="match status" value="1"/>
</dbReference>
<keyword evidence="2" id="KW-0732">Signal</keyword>
<keyword evidence="1" id="KW-1015">Disulfide bond</keyword>
<reference evidence="4" key="1">
    <citation type="submission" date="2021-01" db="EMBL/GenBank/DDBJ databases">
        <authorList>
            <person name="Corre E."/>
            <person name="Pelletier E."/>
            <person name="Niang G."/>
            <person name="Scheremetjew M."/>
            <person name="Finn R."/>
            <person name="Kale V."/>
            <person name="Holt S."/>
            <person name="Cochrane G."/>
            <person name="Meng A."/>
            <person name="Brown T."/>
            <person name="Cohen L."/>
        </authorList>
    </citation>
    <scope>NUCLEOTIDE SEQUENCE</scope>
    <source>
        <strain evidence="4">Isolate 1302-5</strain>
    </source>
</reference>
<dbReference type="Gene3D" id="3.40.50.1110">
    <property type="entry name" value="SGNH hydrolase"/>
    <property type="match status" value="1"/>
</dbReference>
<accession>A0A7S4HJ60</accession>
<evidence type="ECO:0000259" key="3">
    <source>
        <dbReference type="Pfam" id="PF00396"/>
    </source>
</evidence>
<dbReference type="CDD" id="cd00229">
    <property type="entry name" value="SGNH_hydrolase"/>
    <property type="match status" value="1"/>
</dbReference>
<evidence type="ECO:0000313" key="4">
    <source>
        <dbReference type="EMBL" id="CAE2200817.1"/>
    </source>
</evidence>
<protein>
    <recommendedName>
        <fullName evidence="3">Granulins domain-containing protein</fullName>
    </recommendedName>
</protein>
<dbReference type="Gene3D" id="2.10.25.160">
    <property type="entry name" value="Granulin"/>
    <property type="match status" value="1"/>
</dbReference>
<dbReference type="EMBL" id="HBKQ01000908">
    <property type="protein sequence ID" value="CAE2200817.1"/>
    <property type="molecule type" value="Transcribed_RNA"/>
</dbReference>
<evidence type="ECO:0000256" key="1">
    <source>
        <dbReference type="ARBA" id="ARBA00023157"/>
    </source>
</evidence>
<gene>
    <name evidence="4" type="ORF">OAUR00152_LOCUS634</name>
</gene>
<dbReference type="AlphaFoldDB" id="A0A7S4HJ60"/>
<evidence type="ECO:0000256" key="2">
    <source>
        <dbReference type="SAM" id="SignalP"/>
    </source>
</evidence>
<organism evidence="4">
    <name type="scientific">Odontella aurita</name>
    <dbReference type="NCBI Taxonomy" id="265563"/>
    <lineage>
        <taxon>Eukaryota</taxon>
        <taxon>Sar</taxon>
        <taxon>Stramenopiles</taxon>
        <taxon>Ochrophyta</taxon>
        <taxon>Bacillariophyta</taxon>
        <taxon>Mediophyceae</taxon>
        <taxon>Biddulphiophycidae</taxon>
        <taxon>Eupodiscales</taxon>
        <taxon>Odontellaceae</taxon>
        <taxon>Odontella</taxon>
    </lineage>
</organism>
<feature type="domain" description="Granulins" evidence="3">
    <location>
        <begin position="60"/>
        <end position="101"/>
    </location>
</feature>
<proteinExistence type="predicted"/>
<dbReference type="SUPFAM" id="SSF52266">
    <property type="entry name" value="SGNH hydrolase"/>
    <property type="match status" value="1"/>
</dbReference>
<feature type="signal peptide" evidence="2">
    <location>
        <begin position="1"/>
        <end position="27"/>
    </location>
</feature>
<name>A0A7S4HJ60_9STRA</name>
<dbReference type="InterPro" id="IPR037277">
    <property type="entry name" value="Granulin_sf"/>
</dbReference>
<dbReference type="InterPro" id="IPR000118">
    <property type="entry name" value="Granulin"/>
</dbReference>
<dbReference type="InterPro" id="IPR036514">
    <property type="entry name" value="SGNH_hydro_sf"/>
</dbReference>
<sequence length="357" mass="38997">MPIFGDLRCTGVHVAVVLILSVSALSALPASTHNFYGETRTCGGLTPQRNHTACPTDTHTCCQQRWSPTDGQWGCAPFPDATCCDSGYFACPSRYTCKEEGEDWKVKTTCIPSEDNDGSPILSGYQVCKPGPPLSFSDAKPNVVILGDSVSMGYTPFVASQLGVNAVSVQHTPWDLRDGGAVDAGYGFWCLDRLLSAPDGTALRPDVLYFNWGLHDCAPGSESSKAYMPYLGSIVRRLVDWAKEDQPTVKLIFGLTSAWLNNKDNDDIIVEHNRKAQSLMERFRIPTVDLHSAIIQKCGEVPKDSCFDFDGCWSPHCSKDGYEWLANATITPAIHSLLQNTSTQLYAKKKASATVVK</sequence>
<feature type="chain" id="PRO_5030674069" description="Granulins domain-containing protein" evidence="2">
    <location>
        <begin position="28"/>
        <end position="357"/>
    </location>
</feature>